<dbReference type="SUPFAM" id="SSF47413">
    <property type="entry name" value="lambda repressor-like DNA-binding domains"/>
    <property type="match status" value="1"/>
</dbReference>
<dbReference type="AlphaFoldDB" id="A0AB35IUS3"/>
<feature type="domain" description="HTH cro/C1-type" evidence="1">
    <location>
        <begin position="76"/>
        <end position="131"/>
    </location>
</feature>
<reference evidence="2" key="1">
    <citation type="submission" date="2023-01" db="EMBL/GenBank/DDBJ databases">
        <title>Human gut microbiome strain richness.</title>
        <authorList>
            <person name="Chen-Liaw A."/>
        </authorList>
    </citation>
    <scope>NUCLEOTIDE SEQUENCE</scope>
    <source>
        <strain evidence="2">1001217st2_G6_1001217B_191108</strain>
    </source>
</reference>
<dbReference type="SMART" id="SM00530">
    <property type="entry name" value="HTH_XRE"/>
    <property type="match status" value="1"/>
</dbReference>
<proteinExistence type="predicted"/>
<organism evidence="2 3">
    <name type="scientific">Thomasclavelia ramosa</name>
    <dbReference type="NCBI Taxonomy" id="1547"/>
    <lineage>
        <taxon>Bacteria</taxon>
        <taxon>Bacillati</taxon>
        <taxon>Bacillota</taxon>
        <taxon>Erysipelotrichia</taxon>
        <taxon>Erysipelotrichales</taxon>
        <taxon>Coprobacillaceae</taxon>
        <taxon>Thomasclavelia</taxon>
    </lineage>
</organism>
<dbReference type="InterPro" id="IPR010982">
    <property type="entry name" value="Lambda_DNA-bd_dom_sf"/>
</dbReference>
<name>A0AB35IUS3_9FIRM</name>
<evidence type="ECO:0000313" key="3">
    <source>
        <dbReference type="Proteomes" id="UP001211987"/>
    </source>
</evidence>
<gene>
    <name evidence="2" type="ORF">PM738_19220</name>
</gene>
<dbReference type="Pfam" id="PF13443">
    <property type="entry name" value="HTH_26"/>
    <property type="match status" value="1"/>
</dbReference>
<dbReference type="CDD" id="cd00093">
    <property type="entry name" value="HTH_XRE"/>
    <property type="match status" value="1"/>
</dbReference>
<dbReference type="InterPro" id="IPR001387">
    <property type="entry name" value="Cro/C1-type_HTH"/>
</dbReference>
<comment type="caution">
    <text evidence="2">The sequence shown here is derived from an EMBL/GenBank/DDBJ whole genome shotgun (WGS) entry which is preliminary data.</text>
</comment>
<accession>A0AB35IUS3</accession>
<dbReference type="PROSITE" id="PS50943">
    <property type="entry name" value="HTH_CROC1"/>
    <property type="match status" value="1"/>
</dbReference>
<sequence length="136" mass="15937">MKHADGFVWCDEFETAEWYGNDLDNKKIHIRKKIVTSSEGHGEKMMIDRAEFEKWAKENGKIIIDPMDKYMNTMKIIELMKERNITVYKLSKMINYDRTNLKKILNGEIKEPTISTVIAIADALEVNIDEIVIRNK</sequence>
<dbReference type="Proteomes" id="UP001211987">
    <property type="component" value="Unassembled WGS sequence"/>
</dbReference>
<dbReference type="EMBL" id="JAQLKE010000063">
    <property type="protein sequence ID" value="MDB7085912.1"/>
    <property type="molecule type" value="Genomic_DNA"/>
</dbReference>
<evidence type="ECO:0000259" key="1">
    <source>
        <dbReference type="PROSITE" id="PS50943"/>
    </source>
</evidence>
<dbReference type="GO" id="GO:0003677">
    <property type="term" value="F:DNA binding"/>
    <property type="evidence" value="ECO:0007669"/>
    <property type="project" value="InterPro"/>
</dbReference>
<dbReference type="Gene3D" id="1.10.260.40">
    <property type="entry name" value="lambda repressor-like DNA-binding domains"/>
    <property type="match status" value="1"/>
</dbReference>
<evidence type="ECO:0000313" key="2">
    <source>
        <dbReference type="EMBL" id="MDB7085912.1"/>
    </source>
</evidence>
<dbReference type="RefSeq" id="WP_195992840.1">
    <property type="nucleotide sequence ID" value="NZ_JAQLKE010000063.1"/>
</dbReference>
<protein>
    <submittedName>
        <fullName evidence="2">Helix-turn-helix transcriptional regulator</fullName>
    </submittedName>
</protein>